<gene>
    <name evidence="1" type="ORF">GCM10023188_02120</name>
</gene>
<name>A0ABP8L6Y1_9BACT</name>
<dbReference type="EMBL" id="BAABHC010000001">
    <property type="protein sequence ID" value="GAA4423380.1"/>
    <property type="molecule type" value="Genomic_DNA"/>
</dbReference>
<keyword evidence="2" id="KW-1185">Reference proteome</keyword>
<evidence type="ECO:0000313" key="2">
    <source>
        <dbReference type="Proteomes" id="UP001500552"/>
    </source>
</evidence>
<dbReference type="NCBIfam" id="TIGR02436">
    <property type="entry name" value="four helix bundle protein"/>
    <property type="match status" value="1"/>
</dbReference>
<protein>
    <recommendedName>
        <fullName evidence="3">Four helix bundle protein</fullName>
    </recommendedName>
</protein>
<dbReference type="PANTHER" id="PTHR38471:SF2">
    <property type="entry name" value="FOUR HELIX BUNDLE PROTEIN"/>
    <property type="match status" value="1"/>
</dbReference>
<organism evidence="1 2">
    <name type="scientific">Pontibacter saemangeumensis</name>
    <dbReference type="NCBI Taxonomy" id="1084525"/>
    <lineage>
        <taxon>Bacteria</taxon>
        <taxon>Pseudomonadati</taxon>
        <taxon>Bacteroidota</taxon>
        <taxon>Cytophagia</taxon>
        <taxon>Cytophagales</taxon>
        <taxon>Hymenobacteraceae</taxon>
        <taxon>Pontibacter</taxon>
    </lineage>
</organism>
<proteinExistence type="predicted"/>
<reference evidence="2" key="1">
    <citation type="journal article" date="2019" name="Int. J. Syst. Evol. Microbiol.">
        <title>The Global Catalogue of Microorganisms (GCM) 10K type strain sequencing project: providing services to taxonomists for standard genome sequencing and annotation.</title>
        <authorList>
            <consortium name="The Broad Institute Genomics Platform"/>
            <consortium name="The Broad Institute Genome Sequencing Center for Infectious Disease"/>
            <person name="Wu L."/>
            <person name="Ma J."/>
        </authorList>
    </citation>
    <scope>NUCLEOTIDE SEQUENCE [LARGE SCALE GENOMIC DNA]</scope>
    <source>
        <strain evidence="2">JCM 17926</strain>
    </source>
</reference>
<comment type="caution">
    <text evidence="1">The sequence shown here is derived from an EMBL/GenBank/DDBJ whole genome shotgun (WGS) entry which is preliminary data.</text>
</comment>
<evidence type="ECO:0008006" key="3">
    <source>
        <dbReference type="Google" id="ProtNLM"/>
    </source>
</evidence>
<dbReference type="InterPro" id="IPR012657">
    <property type="entry name" value="23S_rRNA-intervening_sequence"/>
</dbReference>
<dbReference type="InterPro" id="IPR036583">
    <property type="entry name" value="23S_rRNA_IVS_sf"/>
</dbReference>
<dbReference type="Gene3D" id="1.20.1440.60">
    <property type="entry name" value="23S rRNA-intervening sequence"/>
    <property type="match status" value="1"/>
</dbReference>
<evidence type="ECO:0000313" key="1">
    <source>
        <dbReference type="EMBL" id="GAA4423380.1"/>
    </source>
</evidence>
<dbReference type="PANTHER" id="PTHR38471">
    <property type="entry name" value="FOUR HELIX BUNDLE PROTEIN"/>
    <property type="match status" value="1"/>
</dbReference>
<dbReference type="SUPFAM" id="SSF158446">
    <property type="entry name" value="IVS-encoded protein-like"/>
    <property type="match status" value="1"/>
</dbReference>
<dbReference type="Proteomes" id="UP001500552">
    <property type="component" value="Unassembled WGS sequence"/>
</dbReference>
<dbReference type="Pfam" id="PF05635">
    <property type="entry name" value="23S_rRNA_IVP"/>
    <property type="match status" value="1"/>
</dbReference>
<accession>A0ABP8L6Y1</accession>
<sequence>MFMDERKHLQLNDIDAYKVSFGLSNYIWLRAERWEHFSRSTVGIQFVKAVDSVSANIAEGFGRYGKKEKIQFFRYARGSVYECLDWNEKCKVRKLLTQEEYDEVFSVLQKMPKMLNALIKVTNDNLTV</sequence>